<evidence type="ECO:0000313" key="2">
    <source>
        <dbReference type="EMBL" id="KAK6969324.1"/>
    </source>
</evidence>
<protein>
    <submittedName>
        <fullName evidence="2">Uncharacterized protein</fullName>
    </submittedName>
</protein>
<organism evidence="2 3">
    <name type="scientific">Favolaschia claudopus</name>
    <dbReference type="NCBI Taxonomy" id="2862362"/>
    <lineage>
        <taxon>Eukaryota</taxon>
        <taxon>Fungi</taxon>
        <taxon>Dikarya</taxon>
        <taxon>Basidiomycota</taxon>
        <taxon>Agaricomycotina</taxon>
        <taxon>Agaricomycetes</taxon>
        <taxon>Agaricomycetidae</taxon>
        <taxon>Agaricales</taxon>
        <taxon>Marasmiineae</taxon>
        <taxon>Mycenaceae</taxon>
        <taxon>Favolaschia</taxon>
    </lineage>
</organism>
<accession>A0AAV9Z319</accession>
<evidence type="ECO:0000256" key="1">
    <source>
        <dbReference type="SAM" id="MobiDB-lite"/>
    </source>
</evidence>
<feature type="region of interest" description="Disordered" evidence="1">
    <location>
        <begin position="147"/>
        <end position="183"/>
    </location>
</feature>
<sequence>MHGAPLDIMPPFLFPFPISSLGYLAAPHAHSAATSSNTPKPAPPRSTAPSHSAYPSILGIHCRHTLPPLLLLLSPGVFHPPLRVTDAPPPAPPLLLLLVAAKDSVDSMPPPTLPVLMRTVGNGAQRRRRMQVRKYAGVAKAKRGEMTPAPLDREEACRSEDARRGDADRGKGGRTCVGGETNERVSFPDEIRFEEDERRVSVEAGRARARMEVGVGVKG</sequence>
<name>A0AAV9Z319_9AGAR</name>
<gene>
    <name evidence="2" type="ORF">R3P38DRAFT_765754</name>
</gene>
<dbReference type="EMBL" id="JAWWNJ010000227">
    <property type="protein sequence ID" value="KAK6969324.1"/>
    <property type="molecule type" value="Genomic_DNA"/>
</dbReference>
<dbReference type="AlphaFoldDB" id="A0AAV9Z319"/>
<reference evidence="2 3" key="1">
    <citation type="journal article" date="2024" name="J Genomics">
        <title>Draft genome sequencing and assembly of Favolaschia claudopus CIRM-BRFM 2984 isolated from oak limbs.</title>
        <authorList>
            <person name="Navarro D."/>
            <person name="Drula E."/>
            <person name="Chaduli D."/>
            <person name="Cazenave R."/>
            <person name="Ahrendt S."/>
            <person name="Wang J."/>
            <person name="Lipzen A."/>
            <person name="Daum C."/>
            <person name="Barry K."/>
            <person name="Grigoriev I.V."/>
            <person name="Favel A."/>
            <person name="Rosso M.N."/>
            <person name="Martin F."/>
        </authorList>
    </citation>
    <scope>NUCLEOTIDE SEQUENCE [LARGE SCALE GENOMIC DNA]</scope>
    <source>
        <strain evidence="2 3">CIRM-BRFM 2984</strain>
    </source>
</reference>
<feature type="compositionally biased region" description="Basic and acidic residues" evidence="1">
    <location>
        <begin position="151"/>
        <end position="171"/>
    </location>
</feature>
<dbReference type="Proteomes" id="UP001362999">
    <property type="component" value="Unassembled WGS sequence"/>
</dbReference>
<comment type="caution">
    <text evidence="2">The sequence shown here is derived from an EMBL/GenBank/DDBJ whole genome shotgun (WGS) entry which is preliminary data.</text>
</comment>
<feature type="region of interest" description="Disordered" evidence="1">
    <location>
        <begin position="31"/>
        <end position="50"/>
    </location>
</feature>
<evidence type="ECO:0000313" key="3">
    <source>
        <dbReference type="Proteomes" id="UP001362999"/>
    </source>
</evidence>
<proteinExistence type="predicted"/>
<keyword evidence="3" id="KW-1185">Reference proteome</keyword>